<feature type="compositionally biased region" description="Basic and acidic residues" evidence="1">
    <location>
        <begin position="25"/>
        <end position="49"/>
    </location>
</feature>
<accession>A0A5N5XES9</accession>
<proteinExistence type="predicted"/>
<sequence length="123" mass="14202">MSNQYEREAEDRYEAQNDTYPVSGDFRDNTYAHETRSELRSHIPVVRDDADLDDPMQPPFSNSNQQLERDEREATDRSDILGDGLRHSKPQTQNKYNEGPGEDDLPEEVLYGHTGRSATDRML</sequence>
<name>A0A5N5XES9_9EURO</name>
<dbReference type="AlphaFoldDB" id="A0A5N5XES9"/>
<evidence type="ECO:0000313" key="3">
    <source>
        <dbReference type="Proteomes" id="UP000326565"/>
    </source>
</evidence>
<gene>
    <name evidence="2" type="ORF">BDV29DRAFT_167179</name>
</gene>
<feature type="compositionally biased region" description="Basic and acidic residues" evidence="1">
    <location>
        <begin position="1"/>
        <end position="15"/>
    </location>
</feature>
<keyword evidence="3" id="KW-1185">Reference proteome</keyword>
<reference evidence="2 3" key="1">
    <citation type="submission" date="2019-04" db="EMBL/GenBank/DDBJ databases">
        <title>Friends and foes A comparative genomics study of 23 Aspergillus species from section Flavi.</title>
        <authorList>
            <consortium name="DOE Joint Genome Institute"/>
            <person name="Kjaerbolling I."/>
            <person name="Vesth T."/>
            <person name="Frisvad J.C."/>
            <person name="Nybo J.L."/>
            <person name="Theobald S."/>
            <person name="Kildgaard S."/>
            <person name="Isbrandt T."/>
            <person name="Kuo A."/>
            <person name="Sato A."/>
            <person name="Lyhne E.K."/>
            <person name="Kogle M.E."/>
            <person name="Wiebenga A."/>
            <person name="Kun R.S."/>
            <person name="Lubbers R.J."/>
            <person name="Makela M.R."/>
            <person name="Barry K."/>
            <person name="Chovatia M."/>
            <person name="Clum A."/>
            <person name="Daum C."/>
            <person name="Haridas S."/>
            <person name="He G."/>
            <person name="LaButti K."/>
            <person name="Lipzen A."/>
            <person name="Mondo S."/>
            <person name="Riley R."/>
            <person name="Salamov A."/>
            <person name="Simmons B.A."/>
            <person name="Magnuson J.K."/>
            <person name="Henrissat B."/>
            <person name="Mortensen U.H."/>
            <person name="Larsen T.O."/>
            <person name="Devries R.P."/>
            <person name="Grigoriev I.V."/>
            <person name="Machida M."/>
            <person name="Baker S.E."/>
            <person name="Andersen M.R."/>
        </authorList>
    </citation>
    <scope>NUCLEOTIDE SEQUENCE [LARGE SCALE GENOMIC DNA]</scope>
    <source>
        <strain evidence="2 3">CBS 151.66</strain>
    </source>
</reference>
<evidence type="ECO:0000313" key="2">
    <source>
        <dbReference type="EMBL" id="KAB8078034.1"/>
    </source>
</evidence>
<protein>
    <recommendedName>
        <fullName evidence="4">Histone chaperone domain-containing protein</fullName>
    </recommendedName>
</protein>
<dbReference type="OrthoDB" id="4357148at2759"/>
<evidence type="ECO:0000256" key="1">
    <source>
        <dbReference type="SAM" id="MobiDB-lite"/>
    </source>
</evidence>
<feature type="compositionally biased region" description="Basic and acidic residues" evidence="1">
    <location>
        <begin position="67"/>
        <end position="86"/>
    </location>
</feature>
<dbReference type="EMBL" id="ML732162">
    <property type="protein sequence ID" value="KAB8078034.1"/>
    <property type="molecule type" value="Genomic_DNA"/>
</dbReference>
<organism evidence="2 3">
    <name type="scientific">Aspergillus leporis</name>
    <dbReference type="NCBI Taxonomy" id="41062"/>
    <lineage>
        <taxon>Eukaryota</taxon>
        <taxon>Fungi</taxon>
        <taxon>Dikarya</taxon>
        <taxon>Ascomycota</taxon>
        <taxon>Pezizomycotina</taxon>
        <taxon>Eurotiomycetes</taxon>
        <taxon>Eurotiomycetidae</taxon>
        <taxon>Eurotiales</taxon>
        <taxon>Aspergillaceae</taxon>
        <taxon>Aspergillus</taxon>
        <taxon>Aspergillus subgen. Circumdati</taxon>
    </lineage>
</organism>
<dbReference type="Proteomes" id="UP000326565">
    <property type="component" value="Unassembled WGS sequence"/>
</dbReference>
<evidence type="ECO:0008006" key="4">
    <source>
        <dbReference type="Google" id="ProtNLM"/>
    </source>
</evidence>
<feature type="region of interest" description="Disordered" evidence="1">
    <location>
        <begin position="1"/>
        <end position="123"/>
    </location>
</feature>